<dbReference type="Gene3D" id="1.20.920.10">
    <property type="entry name" value="Bromodomain-like"/>
    <property type="match status" value="1"/>
</dbReference>
<feature type="compositionally biased region" description="Basic and acidic residues" evidence="8">
    <location>
        <begin position="615"/>
        <end position="673"/>
    </location>
</feature>
<keyword evidence="5" id="KW-0804">Transcription</keyword>
<feature type="domain" description="Bromo" evidence="9">
    <location>
        <begin position="213"/>
        <end position="285"/>
    </location>
</feature>
<dbReference type="Pfam" id="PF00439">
    <property type="entry name" value="Bromodomain"/>
    <property type="match status" value="1"/>
</dbReference>
<accession>A0AAV1E290</accession>
<evidence type="ECO:0000256" key="8">
    <source>
        <dbReference type="SAM" id="MobiDB-lite"/>
    </source>
</evidence>
<feature type="compositionally biased region" description="Basic and acidic residues" evidence="8">
    <location>
        <begin position="525"/>
        <end position="539"/>
    </location>
</feature>
<evidence type="ECO:0000256" key="6">
    <source>
        <dbReference type="ARBA" id="ARBA00023242"/>
    </source>
</evidence>
<evidence type="ECO:0000256" key="7">
    <source>
        <dbReference type="PROSITE-ProRule" id="PRU00035"/>
    </source>
</evidence>
<feature type="compositionally biased region" description="Low complexity" evidence="8">
    <location>
        <begin position="132"/>
        <end position="145"/>
    </location>
</feature>
<protein>
    <submittedName>
        <fullName evidence="11">OLC1v1013596C1</fullName>
    </submittedName>
</protein>
<dbReference type="InterPro" id="IPR038336">
    <property type="entry name" value="NET_sf"/>
</dbReference>
<dbReference type="InterPro" id="IPR036427">
    <property type="entry name" value="Bromodomain-like_sf"/>
</dbReference>
<evidence type="ECO:0000256" key="3">
    <source>
        <dbReference type="ARBA" id="ARBA00023054"/>
    </source>
</evidence>
<dbReference type="PROSITE" id="PS51525">
    <property type="entry name" value="NET"/>
    <property type="match status" value="1"/>
</dbReference>
<gene>
    <name evidence="11" type="ORF">OLC1_LOCUS20147</name>
</gene>
<dbReference type="Proteomes" id="UP001161247">
    <property type="component" value="Chromosome 7"/>
</dbReference>
<keyword evidence="2" id="KW-0805">Transcription regulation</keyword>
<feature type="domain" description="NET" evidence="10">
    <location>
        <begin position="345"/>
        <end position="435"/>
    </location>
</feature>
<keyword evidence="3" id="KW-0175">Coiled coil</keyword>
<feature type="region of interest" description="Disordered" evidence="8">
    <location>
        <begin position="132"/>
        <end position="195"/>
    </location>
</feature>
<evidence type="ECO:0000256" key="1">
    <source>
        <dbReference type="ARBA" id="ARBA00004123"/>
    </source>
</evidence>
<dbReference type="PANTHER" id="PTHR46136">
    <property type="entry name" value="TRANSCRIPTION FACTOR GTE8"/>
    <property type="match status" value="1"/>
</dbReference>
<evidence type="ECO:0000259" key="9">
    <source>
        <dbReference type="PROSITE" id="PS50014"/>
    </source>
</evidence>
<dbReference type="InterPro" id="IPR027353">
    <property type="entry name" value="NET_dom"/>
</dbReference>
<dbReference type="EMBL" id="OX459124">
    <property type="protein sequence ID" value="CAI9113068.1"/>
    <property type="molecule type" value="Genomic_DNA"/>
</dbReference>
<feature type="compositionally biased region" description="Low complexity" evidence="8">
    <location>
        <begin position="499"/>
        <end position="524"/>
    </location>
</feature>
<feature type="region of interest" description="Disordered" evidence="8">
    <location>
        <begin position="615"/>
        <end position="803"/>
    </location>
</feature>
<dbReference type="CDD" id="cd05506">
    <property type="entry name" value="Bromo_plant1"/>
    <property type="match status" value="1"/>
</dbReference>
<evidence type="ECO:0000259" key="10">
    <source>
        <dbReference type="PROSITE" id="PS51525"/>
    </source>
</evidence>
<dbReference type="PRINTS" id="PR00503">
    <property type="entry name" value="BROMODOMAIN"/>
</dbReference>
<dbReference type="InterPro" id="IPR037377">
    <property type="entry name" value="GTE_bromo"/>
</dbReference>
<sequence>MAPTVPIEYTGQRELTVCSKKGLGSMMGKSRKVSKGYSSGFVPDYRHAVETIAESEGFGSSGRVDVEMTASENSYAPKRKAISSNGQDGYDRFGVPIQVFSLSKMSRSDRRDLERKFKNDLEQVRSWQRRITSISSKPITPSPASDIHSNGLKGTPMQNPQRPVKLVADLPSKNKPSTKNRPRPKGPVKPNLPSNANNIMLMKQCETLLKRLMEQEYGWVFNTPVDPEQLKIPDYFNVIKHPMDLGTVKTKLLSGAYSDISEFAADVRLTFTNAMTYNPPGNDVHVMAKEMSKYFEVRWKPIEKKITSNVGELLPPKPNVKAETENAAHMPPSKKVKTSPVENLVKPEIKVKQIMSASEKHKLSADLEPLLPDLPDNIVDFLRQSSANASKASGDEFDKDAEDEIEIDMEALSDDTLFTLRKLIDDYLLDKQKNQSKDSPPVELHDVPGLSTSVIKPEKGNDLADEEVDIGGNDPPMPIFPPVEIDKDSTRRNSKHDSSSSSSSASGSSSSDSDTGSSSSGGSDMAKHAAPRDTPKPRISDPAVNLDQRTTEPDAGDTPNDVVRQNNESVKSPVEPDLKQEAESAPIERTVSPEKLYRAAILRSRFADTIIKAKEKTLEKGDKLASEERERIRKQERARLQAEAKAAKEAVRKAEEAAAAEARRKRELEREAARQALQNKDDDEEEEQEPEADDVPGISNDPEDGEIDGLYIKKDDDEEEEPEAHGVPGTSNDPEDGEIDGLYTKKDIVEEKEPEAPSVTGTSNDPEDGEIDGLYTRQDNDQEEPTETLGAKESNDPEEGEID</sequence>
<proteinExistence type="predicted"/>
<feature type="region of interest" description="Disordered" evidence="8">
    <location>
        <begin position="433"/>
        <end position="591"/>
    </location>
</feature>
<keyword evidence="12" id="KW-1185">Reference proteome</keyword>
<dbReference type="PANTHER" id="PTHR46136:SF33">
    <property type="entry name" value="TRANSCRIPTION FACTOR GTE10"/>
    <property type="match status" value="1"/>
</dbReference>
<keyword evidence="4 7" id="KW-0103">Bromodomain</keyword>
<organism evidence="11 12">
    <name type="scientific">Oldenlandia corymbosa var. corymbosa</name>
    <dbReference type="NCBI Taxonomy" id="529605"/>
    <lineage>
        <taxon>Eukaryota</taxon>
        <taxon>Viridiplantae</taxon>
        <taxon>Streptophyta</taxon>
        <taxon>Embryophyta</taxon>
        <taxon>Tracheophyta</taxon>
        <taxon>Spermatophyta</taxon>
        <taxon>Magnoliopsida</taxon>
        <taxon>eudicotyledons</taxon>
        <taxon>Gunneridae</taxon>
        <taxon>Pentapetalae</taxon>
        <taxon>asterids</taxon>
        <taxon>lamiids</taxon>
        <taxon>Gentianales</taxon>
        <taxon>Rubiaceae</taxon>
        <taxon>Rubioideae</taxon>
        <taxon>Spermacoceae</taxon>
        <taxon>Hedyotis-Oldenlandia complex</taxon>
        <taxon>Oldenlandia</taxon>
    </lineage>
</organism>
<dbReference type="InterPro" id="IPR001487">
    <property type="entry name" value="Bromodomain"/>
</dbReference>
<name>A0AAV1E290_OLDCO</name>
<feature type="compositionally biased region" description="Basic and acidic residues" evidence="8">
    <location>
        <begin position="484"/>
        <end position="498"/>
    </location>
</feature>
<feature type="compositionally biased region" description="Acidic residues" evidence="8">
    <location>
        <begin position="681"/>
        <end position="694"/>
    </location>
</feature>
<dbReference type="GO" id="GO:0005634">
    <property type="term" value="C:nucleus"/>
    <property type="evidence" value="ECO:0007669"/>
    <property type="project" value="UniProtKB-SubCell"/>
</dbReference>
<dbReference type="AlphaFoldDB" id="A0AAV1E290"/>
<evidence type="ECO:0000313" key="12">
    <source>
        <dbReference type="Proteomes" id="UP001161247"/>
    </source>
</evidence>
<feature type="compositionally biased region" description="Basic and acidic residues" evidence="8">
    <location>
        <begin position="743"/>
        <end position="755"/>
    </location>
</feature>
<evidence type="ECO:0000256" key="4">
    <source>
        <dbReference type="ARBA" id="ARBA00023117"/>
    </source>
</evidence>
<comment type="subcellular location">
    <subcellularLocation>
        <location evidence="1">Nucleus</location>
    </subcellularLocation>
</comment>
<reference evidence="11" key="1">
    <citation type="submission" date="2023-03" db="EMBL/GenBank/DDBJ databases">
        <authorList>
            <person name="Julca I."/>
        </authorList>
    </citation>
    <scope>NUCLEOTIDE SEQUENCE</scope>
</reference>
<evidence type="ECO:0000313" key="11">
    <source>
        <dbReference type="EMBL" id="CAI9113068.1"/>
    </source>
</evidence>
<dbReference type="SUPFAM" id="SSF47370">
    <property type="entry name" value="Bromodomain"/>
    <property type="match status" value="1"/>
</dbReference>
<dbReference type="InterPro" id="IPR052442">
    <property type="entry name" value="Env_Response_Regulator"/>
</dbReference>
<evidence type="ECO:0000256" key="2">
    <source>
        <dbReference type="ARBA" id="ARBA00023015"/>
    </source>
</evidence>
<keyword evidence="6" id="KW-0539">Nucleus</keyword>
<dbReference type="Pfam" id="PF17035">
    <property type="entry name" value="BET"/>
    <property type="match status" value="1"/>
</dbReference>
<dbReference type="Gene3D" id="1.20.1270.220">
    <property type="match status" value="1"/>
</dbReference>
<feature type="compositionally biased region" description="Basic residues" evidence="8">
    <location>
        <begin position="176"/>
        <end position="186"/>
    </location>
</feature>
<dbReference type="PROSITE" id="PS50014">
    <property type="entry name" value="BROMODOMAIN_2"/>
    <property type="match status" value="1"/>
</dbReference>
<dbReference type="SMART" id="SM00297">
    <property type="entry name" value="BROMO"/>
    <property type="match status" value="1"/>
</dbReference>
<evidence type="ECO:0000256" key="5">
    <source>
        <dbReference type="ARBA" id="ARBA00023163"/>
    </source>
</evidence>